<dbReference type="InterPro" id="IPR036640">
    <property type="entry name" value="ABC1_TM_sf"/>
</dbReference>
<dbReference type="GO" id="GO:0005886">
    <property type="term" value="C:plasma membrane"/>
    <property type="evidence" value="ECO:0007669"/>
    <property type="project" value="UniProtKB-SubCell"/>
</dbReference>
<protein>
    <recommendedName>
        <fullName evidence="12">ABC transporter domain-containing protein</fullName>
    </recommendedName>
</protein>
<feature type="domain" description="ABC transporter" evidence="8">
    <location>
        <begin position="472"/>
        <end position="700"/>
    </location>
</feature>
<dbReference type="PANTHER" id="PTHR24221">
    <property type="entry name" value="ATP-BINDING CASSETTE SUB-FAMILY B"/>
    <property type="match status" value="1"/>
</dbReference>
<evidence type="ECO:0008006" key="12">
    <source>
        <dbReference type="Google" id="ProtNLM"/>
    </source>
</evidence>
<dbReference type="SUPFAM" id="SSF90123">
    <property type="entry name" value="ABC transporter transmembrane region"/>
    <property type="match status" value="1"/>
</dbReference>
<dbReference type="GO" id="GO:0008234">
    <property type="term" value="F:cysteine-type peptidase activity"/>
    <property type="evidence" value="ECO:0007669"/>
    <property type="project" value="UniProtKB-KW"/>
</dbReference>
<keyword evidence="2 7" id="KW-0812">Transmembrane</keyword>
<dbReference type="GO" id="GO:0005524">
    <property type="term" value="F:ATP binding"/>
    <property type="evidence" value="ECO:0007669"/>
    <property type="project" value="InterPro"/>
</dbReference>
<keyword evidence="4 7" id="KW-1133">Transmembrane helix</keyword>
<evidence type="ECO:0000259" key="8">
    <source>
        <dbReference type="PROSITE" id="PS50893"/>
    </source>
</evidence>
<keyword evidence="6" id="KW-0813">Transport</keyword>
<dbReference type="InterPro" id="IPR039421">
    <property type="entry name" value="Type_1_exporter"/>
</dbReference>
<comment type="caution">
    <text evidence="10">The sequence shown here is derived from an EMBL/GenBank/DDBJ whole genome shotgun (WGS) entry which is preliminary data.</text>
</comment>
<feature type="transmembrane region" description="Helical" evidence="7">
    <location>
        <begin position="280"/>
        <end position="298"/>
    </location>
</feature>
<dbReference type="PROSITE" id="PS50990">
    <property type="entry name" value="PEPTIDASE_C39"/>
    <property type="match status" value="1"/>
</dbReference>
<sequence>MGATDVMDVGGPLVKGKHIKEVELMLQSGPEENAAAALAMVLTFHGKEVSPWDLSDEPLDTAADLLAAARARGLYAEGYQMTMQELCKAPFPLIAHWRFYSFVVVTGVYRGKVYVNSPDKGRQVFSLADFEAGFTGVCLCFAGSTEPGKEKKARSARGVAAYFPSAGVLLVICQFFLSACCVTMAMLLRSFAGDLTSSNDSGGHMALLFGMTVTVQTAVALLQLWVLHRCEKNLCGRAEHFCSEALAEKSPLFLERVQKAQLSAVCDGCSEVPAAMARSAFCALQTLTIAACLLSIAVQEPVSGAIAFVVVTAFAAVLWAQRGVLYSDAKLTTRDRFDMQFEAAEALQNSERSCLMGQGRRRFEEWMSKAAGQARKQGAERQIFLWYAFGTAEVFAVLFVCLLRLLSGAVSMAGVAACLWLAGVIAVSMGALPVLLERQMTLRGLLDGYRAVFRTSRTAKEPSGPLPQIRSLTLQNAALASEDRKKAGLKGITMDVHRGEILAVYMDHCSDSRALSQVLAGIKAPTQGGLYLGSVDAAELDEETVYSSVTLLGQGIPRPSGTVRDNIAAGCGSITDYAIVQAASDALLHESILLREKGYDTPASTLSDGEKVLLEFACAFARGTPFLVGDCITQAFDPDTETGLLQAIRRRDIGAVLLTKTPELLRQADMVCRIEAGRLTLRERAEFLDWEGGTSLAKQA</sequence>
<evidence type="ECO:0000313" key="11">
    <source>
        <dbReference type="Proteomes" id="UP000824073"/>
    </source>
</evidence>
<evidence type="ECO:0000259" key="9">
    <source>
        <dbReference type="PROSITE" id="PS50990"/>
    </source>
</evidence>
<feature type="transmembrane region" description="Helical" evidence="7">
    <location>
        <begin position="159"/>
        <end position="187"/>
    </location>
</feature>
<dbReference type="GO" id="GO:0043213">
    <property type="term" value="P:bacteriocin transport"/>
    <property type="evidence" value="ECO:0007669"/>
    <property type="project" value="UniProtKB-KW"/>
</dbReference>
<dbReference type="PANTHER" id="PTHR24221:SF654">
    <property type="entry name" value="ATP-BINDING CASSETTE SUB-FAMILY B MEMBER 6"/>
    <property type="match status" value="1"/>
</dbReference>
<dbReference type="GO" id="GO:0016887">
    <property type="term" value="F:ATP hydrolysis activity"/>
    <property type="evidence" value="ECO:0007669"/>
    <property type="project" value="InterPro"/>
</dbReference>
<dbReference type="Gene3D" id="3.90.70.10">
    <property type="entry name" value="Cysteine proteinases"/>
    <property type="match status" value="1"/>
</dbReference>
<dbReference type="EMBL" id="DVMR01000067">
    <property type="protein sequence ID" value="HIU44468.1"/>
    <property type="molecule type" value="Genomic_DNA"/>
</dbReference>
<dbReference type="GO" id="GO:0006508">
    <property type="term" value="P:proteolysis"/>
    <property type="evidence" value="ECO:0007669"/>
    <property type="project" value="InterPro"/>
</dbReference>
<reference evidence="10" key="2">
    <citation type="journal article" date="2021" name="PeerJ">
        <title>Extensive microbial diversity within the chicken gut microbiome revealed by metagenomics and culture.</title>
        <authorList>
            <person name="Gilroy R."/>
            <person name="Ravi A."/>
            <person name="Getino M."/>
            <person name="Pursley I."/>
            <person name="Horton D.L."/>
            <person name="Alikhan N.F."/>
            <person name="Baker D."/>
            <person name="Gharbi K."/>
            <person name="Hall N."/>
            <person name="Watson M."/>
            <person name="Adriaenssens E.M."/>
            <person name="Foster-Nyarko E."/>
            <person name="Jarju S."/>
            <person name="Secka A."/>
            <person name="Antonio M."/>
            <person name="Oren A."/>
            <person name="Chaudhuri R.R."/>
            <person name="La Ragione R."/>
            <person name="Hildebrand F."/>
            <person name="Pallen M.J."/>
        </authorList>
    </citation>
    <scope>NUCLEOTIDE SEQUENCE</scope>
    <source>
        <strain evidence="10">CHK191-8634</strain>
    </source>
</reference>
<name>A0A9D1S2G1_9CLOT</name>
<dbReference type="InterPro" id="IPR005074">
    <property type="entry name" value="Peptidase_C39"/>
</dbReference>
<dbReference type="Gene3D" id="1.20.1560.10">
    <property type="entry name" value="ABC transporter type 1, transmembrane domain"/>
    <property type="match status" value="1"/>
</dbReference>
<gene>
    <name evidence="10" type="ORF">IAB67_09250</name>
</gene>
<reference evidence="10" key="1">
    <citation type="submission" date="2020-10" db="EMBL/GenBank/DDBJ databases">
        <authorList>
            <person name="Gilroy R."/>
        </authorList>
    </citation>
    <scope>NUCLEOTIDE SEQUENCE</scope>
    <source>
        <strain evidence="10">CHK191-8634</strain>
    </source>
</reference>
<proteinExistence type="predicted"/>
<organism evidence="10 11">
    <name type="scientific">Candidatus Ventrousia excrementavium</name>
    <dbReference type="NCBI Taxonomy" id="2840961"/>
    <lineage>
        <taxon>Bacteria</taxon>
        <taxon>Bacillati</taxon>
        <taxon>Bacillota</taxon>
        <taxon>Clostridia</taxon>
        <taxon>Eubacteriales</taxon>
        <taxon>Clostridiaceae</taxon>
        <taxon>Clostridiaceae incertae sedis</taxon>
        <taxon>Candidatus Ventrousia</taxon>
    </lineage>
</organism>
<evidence type="ECO:0000256" key="4">
    <source>
        <dbReference type="ARBA" id="ARBA00022989"/>
    </source>
</evidence>
<feature type="transmembrane region" description="Helical" evidence="7">
    <location>
        <begin position="207"/>
        <end position="227"/>
    </location>
</feature>
<feature type="domain" description="Peptidase C39" evidence="9">
    <location>
        <begin position="27"/>
        <end position="141"/>
    </location>
</feature>
<evidence type="ECO:0000313" key="10">
    <source>
        <dbReference type="EMBL" id="HIU44468.1"/>
    </source>
</evidence>
<feature type="transmembrane region" description="Helical" evidence="7">
    <location>
        <begin position="304"/>
        <end position="320"/>
    </location>
</feature>
<dbReference type="Proteomes" id="UP000824073">
    <property type="component" value="Unassembled WGS sequence"/>
</dbReference>
<dbReference type="InterPro" id="IPR003439">
    <property type="entry name" value="ABC_transporter-like_ATP-bd"/>
</dbReference>
<keyword evidence="3" id="KW-0788">Thiol protease</keyword>
<keyword evidence="6" id="KW-0080">Bacteriocin transport</keyword>
<dbReference type="Pfam" id="PF03412">
    <property type="entry name" value="Peptidase_C39"/>
    <property type="match status" value="1"/>
</dbReference>
<evidence type="ECO:0000256" key="5">
    <source>
        <dbReference type="ARBA" id="ARBA00023136"/>
    </source>
</evidence>
<keyword evidence="3" id="KW-0378">Hydrolase</keyword>
<keyword evidence="3" id="KW-0645">Protease</keyword>
<evidence type="ECO:0000256" key="7">
    <source>
        <dbReference type="SAM" id="Phobius"/>
    </source>
</evidence>
<evidence type="ECO:0000256" key="1">
    <source>
        <dbReference type="ARBA" id="ARBA00004651"/>
    </source>
</evidence>
<feature type="transmembrane region" description="Helical" evidence="7">
    <location>
        <begin position="412"/>
        <end position="436"/>
    </location>
</feature>
<evidence type="ECO:0000256" key="3">
    <source>
        <dbReference type="ARBA" id="ARBA00022807"/>
    </source>
</evidence>
<keyword evidence="5 7" id="KW-0472">Membrane</keyword>
<dbReference type="AlphaFoldDB" id="A0A9D1S2G1"/>
<evidence type="ECO:0000256" key="2">
    <source>
        <dbReference type="ARBA" id="ARBA00022692"/>
    </source>
</evidence>
<evidence type="ECO:0000256" key="6">
    <source>
        <dbReference type="ARBA" id="ARBA00043264"/>
    </source>
</evidence>
<accession>A0A9D1S2G1</accession>
<dbReference type="PROSITE" id="PS50893">
    <property type="entry name" value="ABC_TRANSPORTER_2"/>
    <property type="match status" value="1"/>
</dbReference>
<dbReference type="InterPro" id="IPR027417">
    <property type="entry name" value="P-loop_NTPase"/>
</dbReference>
<feature type="transmembrane region" description="Helical" evidence="7">
    <location>
        <begin position="384"/>
        <end position="406"/>
    </location>
</feature>
<dbReference type="GO" id="GO:0034040">
    <property type="term" value="F:ATPase-coupled lipid transmembrane transporter activity"/>
    <property type="evidence" value="ECO:0007669"/>
    <property type="project" value="TreeGrafter"/>
</dbReference>
<keyword evidence="6" id="KW-0653">Protein transport</keyword>
<dbReference type="SUPFAM" id="SSF52540">
    <property type="entry name" value="P-loop containing nucleoside triphosphate hydrolases"/>
    <property type="match status" value="1"/>
</dbReference>
<dbReference type="Gene3D" id="3.40.50.300">
    <property type="entry name" value="P-loop containing nucleotide triphosphate hydrolases"/>
    <property type="match status" value="1"/>
</dbReference>
<comment type="subcellular location">
    <subcellularLocation>
        <location evidence="1">Cell membrane</location>
        <topology evidence="1">Multi-pass membrane protein</topology>
    </subcellularLocation>
</comment>